<reference evidence="1 2" key="1">
    <citation type="submission" date="2018-02" db="EMBL/GenBank/DDBJ databases">
        <title>Genomic Reconstructions from Amazon Rainforest and Pasture Soil Reveal Novel Insights into the Physiology of Candidate Phyla in Tropical Sites.</title>
        <authorList>
            <person name="Kroeger M.E."/>
            <person name="Delmont T."/>
            <person name="Eren A.M."/>
            <person name="Guo J."/>
            <person name="Meyer K.M."/>
            <person name="Khan K."/>
            <person name="Rodrigues J.L.M."/>
            <person name="Bohannan B.J.M."/>
            <person name="Tringe S."/>
            <person name="Borges C.D."/>
            <person name="Tiedje J."/>
            <person name="Tsai S.M."/>
            <person name="Nusslein K."/>
        </authorList>
    </citation>
    <scope>NUCLEOTIDE SEQUENCE [LARGE SCALE GENOMIC DNA]</scope>
    <source>
        <strain evidence="1">Amazon FNV 2010 28 9</strain>
    </source>
</reference>
<comment type="caution">
    <text evidence="1">The sequence shown here is derived from an EMBL/GenBank/DDBJ whole genome shotgun (WGS) entry which is preliminary data.</text>
</comment>
<sequence>MSGRIPEISNERLAELAARIKPVVFVRYGKIGESGVLRYIGPISDLRGESFLWDPSLQEEAVGLIPVAEITTYHTFAFEGFFRPTIAEVLAQIPPKWVMDAIAFEIVEYPRSLEDMQKHPEMMRRGYHVATTRLYKKA</sequence>
<organism evidence="1 2">
    <name type="scientific">Candidatus Cerribacteria bacterium 'Amazon FNV 2010 28 9'</name>
    <dbReference type="NCBI Taxonomy" id="2081795"/>
    <lineage>
        <taxon>Bacteria</taxon>
        <taxon>Candidatus Cerribacteria</taxon>
    </lineage>
</organism>
<evidence type="ECO:0000313" key="1">
    <source>
        <dbReference type="EMBL" id="PWU22642.1"/>
    </source>
</evidence>
<name>A0A317JME3_9BACT</name>
<evidence type="ECO:0000313" key="2">
    <source>
        <dbReference type="Proteomes" id="UP000246104"/>
    </source>
</evidence>
<dbReference type="EMBL" id="PSRQ01000059">
    <property type="protein sequence ID" value="PWU22642.1"/>
    <property type="molecule type" value="Genomic_DNA"/>
</dbReference>
<gene>
    <name evidence="1" type="ORF">C5B42_05380</name>
</gene>
<accession>A0A317JME3</accession>
<proteinExistence type="predicted"/>
<protein>
    <submittedName>
        <fullName evidence="1">Uncharacterized protein</fullName>
    </submittedName>
</protein>
<dbReference type="Proteomes" id="UP000246104">
    <property type="component" value="Unassembled WGS sequence"/>
</dbReference>
<dbReference type="AlphaFoldDB" id="A0A317JME3"/>